<evidence type="ECO:0000313" key="3">
    <source>
        <dbReference type="EMBL" id="MCH7415083.1"/>
    </source>
</evidence>
<sequence>MTFRKDIPAFTFYLLFSTIVFFLLVLNHSNKAFFLLVNSLHHPILDTFFKNITHLGDGLILLVFLPIIFFKKSAYGLTLSLGALIHFLFILLTKKCLFRGAPRPMLVFENLSLHLVEGVKIAHYNTFPSGHTATAFLIAAILAQTKARHPIF</sequence>
<gene>
    <name evidence="3" type="ORF">MM213_16395</name>
</gene>
<protein>
    <recommendedName>
        <fullName evidence="2">Phosphatidic acid phosphatase type 2/haloperoxidase domain-containing protein</fullName>
    </recommendedName>
</protein>
<proteinExistence type="predicted"/>
<dbReference type="EMBL" id="JAKZGO010000016">
    <property type="protein sequence ID" value="MCH7415083.1"/>
    <property type="molecule type" value="Genomic_DNA"/>
</dbReference>
<dbReference type="RefSeq" id="WP_241413983.1">
    <property type="nucleotide sequence ID" value="NZ_JAKZGO010000016.1"/>
</dbReference>
<accession>A0ABS9VF61</accession>
<dbReference type="SUPFAM" id="SSF48317">
    <property type="entry name" value="Acid phosphatase/Vanadium-dependent haloperoxidase"/>
    <property type="match status" value="1"/>
</dbReference>
<dbReference type="InterPro" id="IPR036938">
    <property type="entry name" value="PAP2/HPO_sf"/>
</dbReference>
<keyword evidence="1" id="KW-1133">Transmembrane helix</keyword>
<keyword evidence="1" id="KW-0472">Membrane</keyword>
<organism evidence="3 4">
    <name type="scientific">Belliella alkalica</name>
    <dbReference type="NCBI Taxonomy" id="1730871"/>
    <lineage>
        <taxon>Bacteria</taxon>
        <taxon>Pseudomonadati</taxon>
        <taxon>Bacteroidota</taxon>
        <taxon>Cytophagia</taxon>
        <taxon>Cytophagales</taxon>
        <taxon>Cyclobacteriaceae</taxon>
        <taxon>Belliella</taxon>
    </lineage>
</organism>
<feature type="domain" description="Phosphatidic acid phosphatase type 2/haloperoxidase" evidence="2">
    <location>
        <begin position="77"/>
        <end position="146"/>
    </location>
</feature>
<feature type="transmembrane region" description="Helical" evidence="1">
    <location>
        <begin position="48"/>
        <end position="69"/>
    </location>
</feature>
<evidence type="ECO:0000259" key="2">
    <source>
        <dbReference type="Pfam" id="PF01569"/>
    </source>
</evidence>
<keyword evidence="1" id="KW-0812">Transmembrane</keyword>
<dbReference type="Pfam" id="PF01569">
    <property type="entry name" value="PAP2"/>
    <property type="match status" value="1"/>
</dbReference>
<evidence type="ECO:0000313" key="4">
    <source>
        <dbReference type="Proteomes" id="UP001165430"/>
    </source>
</evidence>
<dbReference type="Proteomes" id="UP001165430">
    <property type="component" value="Unassembled WGS sequence"/>
</dbReference>
<comment type="caution">
    <text evidence="3">The sequence shown here is derived from an EMBL/GenBank/DDBJ whole genome shotgun (WGS) entry which is preliminary data.</text>
</comment>
<feature type="transmembrane region" description="Helical" evidence="1">
    <location>
        <begin position="6"/>
        <end position="27"/>
    </location>
</feature>
<keyword evidence="4" id="KW-1185">Reference proteome</keyword>
<name>A0ABS9VF61_9BACT</name>
<evidence type="ECO:0000256" key="1">
    <source>
        <dbReference type="SAM" id="Phobius"/>
    </source>
</evidence>
<reference evidence="3" key="1">
    <citation type="submission" date="2022-03" db="EMBL/GenBank/DDBJ databases">
        <title>De novo assembled genomes of Belliella spp. (Cyclobacteriaceae) strains.</title>
        <authorList>
            <person name="Szabo A."/>
            <person name="Korponai K."/>
            <person name="Felfoldi T."/>
        </authorList>
    </citation>
    <scope>NUCLEOTIDE SEQUENCE</scope>
    <source>
        <strain evidence="3">DSM 111903</strain>
    </source>
</reference>
<dbReference type="InterPro" id="IPR000326">
    <property type="entry name" value="PAP2/HPO"/>
</dbReference>
<feature type="transmembrane region" description="Helical" evidence="1">
    <location>
        <begin position="75"/>
        <end position="93"/>
    </location>
</feature>